<dbReference type="Pfam" id="PF14252">
    <property type="entry name" value="DUF4347"/>
    <property type="match status" value="1"/>
</dbReference>
<dbReference type="AlphaFoldDB" id="A0AAU7KBS5"/>
<proteinExistence type="predicted"/>
<evidence type="ECO:0000259" key="2">
    <source>
        <dbReference type="Pfam" id="PF14252"/>
    </source>
</evidence>
<evidence type="ECO:0000256" key="1">
    <source>
        <dbReference type="SAM" id="MobiDB-lite"/>
    </source>
</evidence>
<feature type="region of interest" description="Disordered" evidence="1">
    <location>
        <begin position="19"/>
        <end position="61"/>
    </location>
</feature>
<name>A0AAU7KBS5_9GAMM</name>
<protein>
    <submittedName>
        <fullName evidence="3">DUF4347 domain-containing protein</fullName>
    </submittedName>
</protein>
<dbReference type="EMBL" id="CP098827">
    <property type="protein sequence ID" value="XBO69126.1"/>
    <property type="molecule type" value="Genomic_DNA"/>
</dbReference>
<sequence>MKGTRSRLIALEPRLLFDGAMAATPDPASDGDGGKPNQHQPTDGDGQAPATQADSPAGAGAPARHLVVVDARLSDAQRQTIREGLADDAELLEVDADENGIEAITAALAGMDQVESVEIFSHGASGQFQLGDTRVGNDTLTSLTASLGQWREALTADADLLLYGCRIGATDAGLELVEGLASATGMDVGASTDDTGHSGLGGDWELERQQGQMADDRGVALAALAPLDGLLADAEPMASLGESATEVPLGEEFQFTVSVSNASTAQEGYAPFVQLIVPATGKDGAGAEVDDGVIITSASYLGGATRPLPGDLRRQRRGGAPPGKGRQWRPDHRAGLGLWGPGRRHPGGGGTTLCQPDQRPAKHRRYLYRRAERTGRYLPDQRQSEPGHPGHGRLRAWQRRPVQPGTGPQPDR</sequence>
<organism evidence="3">
    <name type="scientific">Halomonas sp. RT37</name>
    <dbReference type="NCBI Taxonomy" id="2950872"/>
    <lineage>
        <taxon>Bacteria</taxon>
        <taxon>Pseudomonadati</taxon>
        <taxon>Pseudomonadota</taxon>
        <taxon>Gammaproteobacteria</taxon>
        <taxon>Oceanospirillales</taxon>
        <taxon>Halomonadaceae</taxon>
        <taxon>Halomonas</taxon>
    </lineage>
</organism>
<reference evidence="3" key="1">
    <citation type="submission" date="2022-06" db="EMBL/GenBank/DDBJ databases">
        <title>A novel DMS-producing enzyme.</title>
        <authorList>
            <person name="Zhang Y."/>
        </authorList>
    </citation>
    <scope>NUCLEOTIDE SEQUENCE</scope>
    <source>
        <strain evidence="3">RT37</strain>
    </source>
</reference>
<accession>A0AAU7KBS5</accession>
<evidence type="ECO:0000313" key="3">
    <source>
        <dbReference type="EMBL" id="XBO69126.1"/>
    </source>
</evidence>
<feature type="region of interest" description="Disordered" evidence="1">
    <location>
        <begin position="304"/>
        <end position="412"/>
    </location>
</feature>
<dbReference type="RefSeq" id="WP_348826461.1">
    <property type="nucleotide sequence ID" value="NZ_CP098827.1"/>
</dbReference>
<dbReference type="InterPro" id="IPR025592">
    <property type="entry name" value="DUF4347"/>
</dbReference>
<feature type="domain" description="DUF4347" evidence="2">
    <location>
        <begin position="66"/>
        <end position="224"/>
    </location>
</feature>
<gene>
    <name evidence="3" type="ORF">NFG58_10785</name>
</gene>